<gene>
    <name evidence="2" type="ORF">I5M07_10830</name>
</gene>
<dbReference type="AlphaFoldDB" id="A0A934PLG0"/>
<dbReference type="InterPro" id="IPR011971">
    <property type="entry name" value="CHP02284"/>
</dbReference>
<dbReference type="Pfam" id="PF09537">
    <property type="entry name" value="DUF2383"/>
    <property type="match status" value="1"/>
</dbReference>
<dbReference type="Gene3D" id="1.20.1260.10">
    <property type="match status" value="1"/>
</dbReference>
<dbReference type="RefSeq" id="WP_200106461.1">
    <property type="nucleotide sequence ID" value="NZ_JAEHFV010000004.1"/>
</dbReference>
<dbReference type="EMBL" id="JAEHFV010000004">
    <property type="protein sequence ID" value="MBK0370331.1"/>
    <property type="molecule type" value="Genomic_DNA"/>
</dbReference>
<dbReference type="InterPro" id="IPR019052">
    <property type="entry name" value="DUF2383"/>
</dbReference>
<dbReference type="InterPro" id="IPR012347">
    <property type="entry name" value="Ferritin-like"/>
</dbReference>
<dbReference type="InterPro" id="IPR016920">
    <property type="entry name" value="UCP029477"/>
</dbReference>
<evidence type="ECO:0000313" key="3">
    <source>
        <dbReference type="Proteomes" id="UP000609172"/>
    </source>
</evidence>
<organism evidence="2 3">
    <name type="scientific">Flavobacterium agrisoli</name>
    <dbReference type="NCBI Taxonomy" id="2793066"/>
    <lineage>
        <taxon>Bacteria</taxon>
        <taxon>Pseudomonadati</taxon>
        <taxon>Bacteroidota</taxon>
        <taxon>Flavobacteriia</taxon>
        <taxon>Flavobacteriales</taxon>
        <taxon>Flavobacteriaceae</taxon>
        <taxon>Flavobacterium</taxon>
    </lineage>
</organism>
<feature type="domain" description="DUF2383" evidence="1">
    <location>
        <begin position="14"/>
        <end position="123"/>
    </location>
</feature>
<dbReference type="Proteomes" id="UP000609172">
    <property type="component" value="Unassembled WGS sequence"/>
</dbReference>
<proteinExistence type="predicted"/>
<dbReference type="NCBIfam" id="TIGR02284">
    <property type="entry name" value="PA2169 family four-helix-bundle protein"/>
    <property type="match status" value="1"/>
</dbReference>
<dbReference type="InterPro" id="IPR009078">
    <property type="entry name" value="Ferritin-like_SF"/>
</dbReference>
<sequence length="156" mass="17146">MENTDRTNQETSTTIDQLEGLIAILEDGKLGYTNAAENVEDAQSKADFLSYARERALHITELQDEINKLGKSTNTTSGPLGAIHRTWIDFKSMVTGGDKEAIINACITGEEAAIKKYESTLEEGHFNPMLHGLVAKQLANIKNTLAKIELKKEAII</sequence>
<reference evidence="2" key="1">
    <citation type="submission" date="2020-12" db="EMBL/GenBank/DDBJ databases">
        <title>Bacterial novel species Flavobacterium sp. SE-1-e isolated from soil.</title>
        <authorList>
            <person name="Jung H.-Y."/>
        </authorList>
    </citation>
    <scope>NUCLEOTIDE SEQUENCE</scope>
    <source>
        <strain evidence="2">SE-1-e</strain>
    </source>
</reference>
<dbReference type="SUPFAM" id="SSF47240">
    <property type="entry name" value="Ferritin-like"/>
    <property type="match status" value="1"/>
</dbReference>
<keyword evidence="3" id="KW-1185">Reference proteome</keyword>
<dbReference type="PIRSF" id="PIRSF029477">
    <property type="entry name" value="UCP029477"/>
    <property type="match status" value="1"/>
</dbReference>
<comment type="caution">
    <text evidence="2">The sequence shown here is derived from an EMBL/GenBank/DDBJ whole genome shotgun (WGS) entry which is preliminary data.</text>
</comment>
<protein>
    <submittedName>
        <fullName evidence="2">PA2169 family four-helix-bundle protein</fullName>
    </submittedName>
</protein>
<name>A0A934PLG0_9FLAO</name>
<accession>A0A934PLG0</accession>
<evidence type="ECO:0000313" key="2">
    <source>
        <dbReference type="EMBL" id="MBK0370331.1"/>
    </source>
</evidence>
<evidence type="ECO:0000259" key="1">
    <source>
        <dbReference type="Pfam" id="PF09537"/>
    </source>
</evidence>